<evidence type="ECO:0000313" key="2">
    <source>
        <dbReference type="Proteomes" id="UP000786811"/>
    </source>
</evidence>
<protein>
    <submittedName>
        <fullName evidence="1">Uncharacterized protein</fullName>
    </submittedName>
</protein>
<gene>
    <name evidence="1" type="ORF">HICCMSTLAB_LOCUS11210</name>
</gene>
<keyword evidence="2" id="KW-1185">Reference proteome</keyword>
<accession>A0A8J2MRK8</accession>
<dbReference type="EMBL" id="CAJNRD030001123">
    <property type="protein sequence ID" value="CAG5102840.1"/>
    <property type="molecule type" value="Genomic_DNA"/>
</dbReference>
<sequence length="106" mass="12557">MKNKSFINNDREFLPKEIGVTSLINGDTAHWILTPEFLFNLLSEERQLENNALTRKHGLEWYDGESMIKYVHTQLRYFCQNSMKIYTRGRAQKSYLESLLCRPVIN</sequence>
<proteinExistence type="predicted"/>
<comment type="caution">
    <text evidence="1">The sequence shown here is derived from an EMBL/GenBank/DDBJ whole genome shotgun (WGS) entry which is preliminary data.</text>
</comment>
<dbReference type="OrthoDB" id="7452077at2759"/>
<name>A0A8J2MRK8_COTCN</name>
<dbReference type="Proteomes" id="UP000786811">
    <property type="component" value="Unassembled WGS sequence"/>
</dbReference>
<evidence type="ECO:0000313" key="1">
    <source>
        <dbReference type="EMBL" id="CAG5102840.1"/>
    </source>
</evidence>
<organism evidence="1 2">
    <name type="scientific">Cotesia congregata</name>
    <name type="common">Parasitoid wasp</name>
    <name type="synonym">Apanteles congregatus</name>
    <dbReference type="NCBI Taxonomy" id="51543"/>
    <lineage>
        <taxon>Eukaryota</taxon>
        <taxon>Metazoa</taxon>
        <taxon>Ecdysozoa</taxon>
        <taxon>Arthropoda</taxon>
        <taxon>Hexapoda</taxon>
        <taxon>Insecta</taxon>
        <taxon>Pterygota</taxon>
        <taxon>Neoptera</taxon>
        <taxon>Endopterygota</taxon>
        <taxon>Hymenoptera</taxon>
        <taxon>Apocrita</taxon>
        <taxon>Ichneumonoidea</taxon>
        <taxon>Braconidae</taxon>
        <taxon>Microgastrinae</taxon>
        <taxon>Cotesia</taxon>
    </lineage>
</organism>
<reference evidence="1" key="1">
    <citation type="submission" date="2021-04" db="EMBL/GenBank/DDBJ databases">
        <authorList>
            <person name="Chebbi M.A.C M."/>
        </authorList>
    </citation>
    <scope>NUCLEOTIDE SEQUENCE</scope>
</reference>
<dbReference type="AlphaFoldDB" id="A0A8J2MRK8"/>